<feature type="domain" description="N-(5'phosphoribosyl) anthranilate isomerase (PRAI)" evidence="10">
    <location>
        <begin position="12"/>
        <end position="193"/>
    </location>
</feature>
<keyword evidence="7 9" id="KW-0057">Aromatic amino acid biosynthesis</keyword>
<dbReference type="GO" id="GO:0000162">
    <property type="term" value="P:L-tryptophan biosynthetic process"/>
    <property type="evidence" value="ECO:0007669"/>
    <property type="project" value="UniProtKB-UniRule"/>
</dbReference>
<evidence type="ECO:0000256" key="9">
    <source>
        <dbReference type="HAMAP-Rule" id="MF_00135"/>
    </source>
</evidence>
<comment type="pathway">
    <text evidence="2 9">Amino-acid biosynthesis; L-tryptophan biosynthesis; L-tryptophan from chorismate: step 3/5.</text>
</comment>
<dbReference type="InterPro" id="IPR011060">
    <property type="entry name" value="RibuloseP-bd_barrel"/>
</dbReference>
<evidence type="ECO:0000256" key="8">
    <source>
        <dbReference type="ARBA" id="ARBA00023235"/>
    </source>
</evidence>
<evidence type="ECO:0000256" key="3">
    <source>
        <dbReference type="ARBA" id="ARBA00012572"/>
    </source>
</evidence>
<protein>
    <recommendedName>
        <fullName evidence="4 9">N-(5'-phosphoribosyl)anthranilate isomerase</fullName>
        <shortName evidence="9">PRAI</shortName>
        <ecNumber evidence="3 9">5.3.1.24</ecNumber>
    </recommendedName>
</protein>
<keyword evidence="6 9" id="KW-0822">Tryptophan biosynthesis</keyword>
<comment type="catalytic activity">
    <reaction evidence="1 9">
        <text>N-(5-phospho-beta-D-ribosyl)anthranilate = 1-(2-carboxyphenylamino)-1-deoxy-D-ribulose 5-phosphate</text>
        <dbReference type="Rhea" id="RHEA:21540"/>
        <dbReference type="ChEBI" id="CHEBI:18277"/>
        <dbReference type="ChEBI" id="CHEBI:58613"/>
        <dbReference type="EC" id="5.3.1.24"/>
    </reaction>
</comment>
<keyword evidence="5 9" id="KW-0028">Amino-acid biosynthesis</keyword>
<organism evidence="11">
    <name type="scientific">uncultured Anaerotruncus sp</name>
    <dbReference type="NCBI Taxonomy" id="905011"/>
    <lineage>
        <taxon>Bacteria</taxon>
        <taxon>Bacillati</taxon>
        <taxon>Bacillota</taxon>
        <taxon>Clostridia</taxon>
        <taxon>Eubacteriales</taxon>
        <taxon>Oscillospiraceae</taxon>
        <taxon>Anaerotruncus</taxon>
        <taxon>environmental samples</taxon>
    </lineage>
</organism>
<sequence>MIVQLYSIKSPEEALKVIELGCDYLGVSPVSGANLPNELSYDEIKEIFATIKGKGNGVLISIDDPEDLVVERVRELKPDVIHMCGGEVFSTPELAKRIKEANPTTRLEQAVGVSGPESIEEAKMYAEWCDILILDSVTENIPGVGAAGVPHDWNIDAEIVKAVAGKADVILAGGLTPENVAEAVRIVKPWGVDSLTHTNKFLPDGTRIKDLEKVEKFCREARSVKF</sequence>
<dbReference type="Pfam" id="PF00697">
    <property type="entry name" value="PRAI"/>
    <property type="match status" value="1"/>
</dbReference>
<dbReference type="EMBL" id="FMHG01000001">
    <property type="protein sequence ID" value="SCJ36351.1"/>
    <property type="molecule type" value="Genomic_DNA"/>
</dbReference>
<dbReference type="SUPFAM" id="SSF51366">
    <property type="entry name" value="Ribulose-phoshate binding barrel"/>
    <property type="match status" value="1"/>
</dbReference>
<dbReference type="UniPathway" id="UPA00035">
    <property type="reaction ID" value="UER00042"/>
</dbReference>
<dbReference type="InterPro" id="IPR044643">
    <property type="entry name" value="TrpF_fam"/>
</dbReference>
<evidence type="ECO:0000313" key="11">
    <source>
        <dbReference type="EMBL" id="SCJ36351.1"/>
    </source>
</evidence>
<comment type="similarity">
    <text evidence="9">Belongs to the TrpF family.</text>
</comment>
<evidence type="ECO:0000256" key="7">
    <source>
        <dbReference type="ARBA" id="ARBA00023141"/>
    </source>
</evidence>
<keyword evidence="8 9" id="KW-0413">Isomerase</keyword>
<gene>
    <name evidence="11" type="primary">trpF_1</name>
    <name evidence="9" type="synonym">trpF</name>
    <name evidence="11" type="ORF">SAMEA3545359_00107</name>
</gene>
<dbReference type="CDD" id="cd00405">
    <property type="entry name" value="PRAI"/>
    <property type="match status" value="1"/>
</dbReference>
<dbReference type="AlphaFoldDB" id="A0A1C6FTM4"/>
<name>A0A1C6FTM4_9FIRM</name>
<dbReference type="InterPro" id="IPR013785">
    <property type="entry name" value="Aldolase_TIM"/>
</dbReference>
<evidence type="ECO:0000256" key="5">
    <source>
        <dbReference type="ARBA" id="ARBA00022605"/>
    </source>
</evidence>
<evidence type="ECO:0000256" key="4">
    <source>
        <dbReference type="ARBA" id="ARBA00022272"/>
    </source>
</evidence>
<reference evidence="11" key="1">
    <citation type="submission" date="2015-09" db="EMBL/GenBank/DDBJ databases">
        <authorList>
            <consortium name="Pathogen Informatics"/>
        </authorList>
    </citation>
    <scope>NUCLEOTIDE SEQUENCE</scope>
    <source>
        <strain evidence="11">2789STDY5834896</strain>
    </source>
</reference>
<evidence type="ECO:0000256" key="2">
    <source>
        <dbReference type="ARBA" id="ARBA00004664"/>
    </source>
</evidence>
<evidence type="ECO:0000256" key="6">
    <source>
        <dbReference type="ARBA" id="ARBA00022822"/>
    </source>
</evidence>
<dbReference type="HAMAP" id="MF_00135">
    <property type="entry name" value="PRAI"/>
    <property type="match status" value="1"/>
</dbReference>
<dbReference type="PANTHER" id="PTHR42894">
    <property type="entry name" value="N-(5'-PHOSPHORIBOSYL)ANTHRANILATE ISOMERASE"/>
    <property type="match status" value="1"/>
</dbReference>
<dbReference type="InterPro" id="IPR001240">
    <property type="entry name" value="PRAI_dom"/>
</dbReference>
<evidence type="ECO:0000259" key="10">
    <source>
        <dbReference type="Pfam" id="PF00697"/>
    </source>
</evidence>
<proteinExistence type="inferred from homology"/>
<evidence type="ECO:0000256" key="1">
    <source>
        <dbReference type="ARBA" id="ARBA00001164"/>
    </source>
</evidence>
<dbReference type="GO" id="GO:0004640">
    <property type="term" value="F:phosphoribosylanthranilate isomerase activity"/>
    <property type="evidence" value="ECO:0007669"/>
    <property type="project" value="UniProtKB-UniRule"/>
</dbReference>
<dbReference type="PANTHER" id="PTHR42894:SF1">
    <property type="entry name" value="N-(5'-PHOSPHORIBOSYL)ANTHRANILATE ISOMERASE"/>
    <property type="match status" value="1"/>
</dbReference>
<dbReference type="Gene3D" id="3.20.20.70">
    <property type="entry name" value="Aldolase class I"/>
    <property type="match status" value="1"/>
</dbReference>
<accession>A0A1C6FTM4</accession>
<dbReference type="EC" id="5.3.1.24" evidence="3 9"/>